<protein>
    <submittedName>
        <fullName evidence="2">Uncharacterized protein</fullName>
    </submittedName>
</protein>
<accession>A0A3S5BA76</accession>
<evidence type="ECO:0000313" key="3">
    <source>
        <dbReference type="Proteomes" id="UP000784294"/>
    </source>
</evidence>
<dbReference type="Proteomes" id="UP000784294">
    <property type="component" value="Unassembled WGS sequence"/>
</dbReference>
<proteinExistence type="predicted"/>
<gene>
    <name evidence="2" type="ORF">PXEA_LOCUS31775</name>
</gene>
<dbReference type="EMBL" id="CAAALY010257574">
    <property type="protein sequence ID" value="VEL38335.1"/>
    <property type="molecule type" value="Genomic_DNA"/>
</dbReference>
<evidence type="ECO:0000256" key="1">
    <source>
        <dbReference type="SAM" id="MobiDB-lite"/>
    </source>
</evidence>
<dbReference type="AlphaFoldDB" id="A0A3S5BA76"/>
<keyword evidence="3" id="KW-1185">Reference proteome</keyword>
<sequence length="91" mass="9731">MRLCLGREESGADTIAVACGRGNCPRGGQRGQLRPAEIAQSRFLLTQASISTSSTNCPCRQTQFPTELSTELPTELPTKVPTEVPTELPTA</sequence>
<reference evidence="2" key="1">
    <citation type="submission" date="2018-11" db="EMBL/GenBank/DDBJ databases">
        <authorList>
            <consortium name="Pathogen Informatics"/>
        </authorList>
    </citation>
    <scope>NUCLEOTIDE SEQUENCE</scope>
</reference>
<feature type="region of interest" description="Disordered" evidence="1">
    <location>
        <begin position="66"/>
        <end position="91"/>
    </location>
</feature>
<organism evidence="2 3">
    <name type="scientific">Protopolystoma xenopodis</name>
    <dbReference type="NCBI Taxonomy" id="117903"/>
    <lineage>
        <taxon>Eukaryota</taxon>
        <taxon>Metazoa</taxon>
        <taxon>Spiralia</taxon>
        <taxon>Lophotrochozoa</taxon>
        <taxon>Platyhelminthes</taxon>
        <taxon>Monogenea</taxon>
        <taxon>Polyopisthocotylea</taxon>
        <taxon>Polystomatidea</taxon>
        <taxon>Polystomatidae</taxon>
        <taxon>Protopolystoma</taxon>
    </lineage>
</organism>
<name>A0A3S5BA76_9PLAT</name>
<evidence type="ECO:0000313" key="2">
    <source>
        <dbReference type="EMBL" id="VEL38335.1"/>
    </source>
</evidence>
<comment type="caution">
    <text evidence="2">The sequence shown here is derived from an EMBL/GenBank/DDBJ whole genome shotgun (WGS) entry which is preliminary data.</text>
</comment>